<dbReference type="SUPFAM" id="SSF51182">
    <property type="entry name" value="RmlC-like cupins"/>
    <property type="match status" value="1"/>
</dbReference>
<evidence type="ECO:0000313" key="1">
    <source>
        <dbReference type="EMBL" id="WDE95553.1"/>
    </source>
</evidence>
<dbReference type="EMBL" id="CP117811">
    <property type="protein sequence ID" value="WDE95553.1"/>
    <property type="molecule type" value="Genomic_DNA"/>
</dbReference>
<gene>
    <name evidence="1" type="ORF">PQO03_07450</name>
</gene>
<sequence>MNREQYIAYLNTEVKKEDRPYWIDLAHQSMQKDWFREILGRNNDEIYLVRFWVNKPQTNTKGSYSSRNSLLLHHFLKPDDDKHLHNHPWAGRSTILSGGYVEETKAGQKTVKPFDSNMINADTYHCVKSIEPNTWSLVHTGDKEGEWGFLVDGVHHHYMDYLDDIDAIRTEANT</sequence>
<proteinExistence type="predicted"/>
<name>A0ABY7VN81_9BACT</name>
<dbReference type="Proteomes" id="UP001214250">
    <property type="component" value="Chromosome 1"/>
</dbReference>
<accession>A0ABY7VN81</accession>
<dbReference type="InterPro" id="IPR011051">
    <property type="entry name" value="RmlC_Cupin_sf"/>
</dbReference>
<keyword evidence="2" id="KW-1185">Reference proteome</keyword>
<protein>
    <submittedName>
        <fullName evidence="1">Uncharacterized protein</fullName>
    </submittedName>
</protein>
<reference evidence="1 2" key="1">
    <citation type="submission" date="2023-02" db="EMBL/GenBank/DDBJ databases">
        <title>Genome sequence of Lentisphaera profundi SAORIC-696.</title>
        <authorList>
            <person name="Kim e."/>
            <person name="Cho J.-C."/>
            <person name="Choi A."/>
            <person name="Kang I."/>
        </authorList>
    </citation>
    <scope>NUCLEOTIDE SEQUENCE [LARGE SCALE GENOMIC DNA]</scope>
    <source>
        <strain evidence="1 2">SAORIC-696</strain>
    </source>
</reference>
<organism evidence="1 2">
    <name type="scientific">Lentisphaera profundi</name>
    <dbReference type="NCBI Taxonomy" id="1658616"/>
    <lineage>
        <taxon>Bacteria</taxon>
        <taxon>Pseudomonadati</taxon>
        <taxon>Lentisphaerota</taxon>
        <taxon>Lentisphaeria</taxon>
        <taxon>Lentisphaerales</taxon>
        <taxon>Lentisphaeraceae</taxon>
        <taxon>Lentisphaera</taxon>
    </lineage>
</organism>
<dbReference type="RefSeq" id="WP_274149207.1">
    <property type="nucleotide sequence ID" value="NZ_CP117811.1"/>
</dbReference>
<evidence type="ECO:0000313" key="2">
    <source>
        <dbReference type="Proteomes" id="UP001214250"/>
    </source>
</evidence>